<comment type="caution">
    <text evidence="2">The sequence shown here is derived from an EMBL/GenBank/DDBJ whole genome shotgun (WGS) entry which is preliminary data.</text>
</comment>
<dbReference type="GO" id="GO:0009036">
    <property type="term" value="F:type II site-specific deoxyribonuclease activity"/>
    <property type="evidence" value="ECO:0007669"/>
    <property type="project" value="InterPro"/>
</dbReference>
<dbReference type="EMBL" id="BART01023030">
    <property type="protein sequence ID" value="GAH03469.1"/>
    <property type="molecule type" value="Genomic_DNA"/>
</dbReference>
<name>X1DEL5_9ZZZZ</name>
<dbReference type="InterPro" id="IPR038365">
    <property type="entry name" value="EcoRII_C_sf"/>
</dbReference>
<dbReference type="GO" id="GO:0003677">
    <property type="term" value="F:DNA binding"/>
    <property type="evidence" value="ECO:0007669"/>
    <property type="project" value="InterPro"/>
</dbReference>
<proteinExistence type="predicted"/>
<dbReference type="InterPro" id="IPR015109">
    <property type="entry name" value="Restrct_endonuc_II_EcoRII_C"/>
</dbReference>
<sequence length="127" mass="15077">MFKALNYPFDEQVVINGKPDFLMPSKKHYRKDPPDCIIFTTKRTLRERWRQIVTEGTRGLGFYLATIDEKISSIQLEEMLNHRIYVVCPQTLKDKCYNNAINVLSFKQFFKDRLDPAMKRWKDNGVI</sequence>
<dbReference type="AlphaFoldDB" id="X1DEL5"/>
<dbReference type="GO" id="GO:0009307">
    <property type="term" value="P:DNA restriction-modification system"/>
    <property type="evidence" value="ECO:0007669"/>
    <property type="project" value="InterPro"/>
</dbReference>
<dbReference type="SUPFAM" id="SSF52980">
    <property type="entry name" value="Restriction endonuclease-like"/>
    <property type="match status" value="1"/>
</dbReference>
<feature type="domain" description="Restriction endonuclease type II EcoRII C-terminal" evidence="1">
    <location>
        <begin position="4"/>
        <end position="109"/>
    </location>
</feature>
<protein>
    <recommendedName>
        <fullName evidence="1">Restriction endonuclease type II EcoRII C-terminal domain-containing protein</fullName>
    </recommendedName>
</protein>
<gene>
    <name evidence="2" type="ORF">S01H4_42017</name>
</gene>
<reference evidence="2" key="1">
    <citation type="journal article" date="2014" name="Front. Microbiol.">
        <title>High frequency of phylogenetically diverse reductive dehalogenase-homologous genes in deep subseafloor sedimentary metagenomes.</title>
        <authorList>
            <person name="Kawai M."/>
            <person name="Futagami T."/>
            <person name="Toyoda A."/>
            <person name="Takaki Y."/>
            <person name="Nishi S."/>
            <person name="Hori S."/>
            <person name="Arai W."/>
            <person name="Tsubouchi T."/>
            <person name="Morono Y."/>
            <person name="Uchiyama I."/>
            <person name="Ito T."/>
            <person name="Fujiyama A."/>
            <person name="Inagaki F."/>
            <person name="Takami H."/>
        </authorList>
    </citation>
    <scope>NUCLEOTIDE SEQUENCE</scope>
    <source>
        <strain evidence="2">Expedition CK06-06</strain>
    </source>
</reference>
<accession>X1DEL5</accession>
<evidence type="ECO:0000259" key="1">
    <source>
        <dbReference type="Pfam" id="PF09019"/>
    </source>
</evidence>
<evidence type="ECO:0000313" key="2">
    <source>
        <dbReference type="EMBL" id="GAH03469.1"/>
    </source>
</evidence>
<dbReference type="Gene3D" id="3.40.91.80">
    <property type="match status" value="1"/>
</dbReference>
<organism evidence="2">
    <name type="scientific">marine sediment metagenome</name>
    <dbReference type="NCBI Taxonomy" id="412755"/>
    <lineage>
        <taxon>unclassified sequences</taxon>
        <taxon>metagenomes</taxon>
        <taxon>ecological metagenomes</taxon>
    </lineage>
</organism>
<dbReference type="InterPro" id="IPR011335">
    <property type="entry name" value="Restrct_endonuc-II-like"/>
</dbReference>
<dbReference type="Pfam" id="PF09019">
    <property type="entry name" value="EcoRII-C"/>
    <property type="match status" value="1"/>
</dbReference>